<name>A0ABD2BFQ3_VESMC</name>
<feature type="region of interest" description="Disordered" evidence="1">
    <location>
        <begin position="180"/>
        <end position="223"/>
    </location>
</feature>
<comment type="caution">
    <text evidence="2">The sequence shown here is derived from an EMBL/GenBank/DDBJ whole genome shotgun (WGS) entry which is preliminary data.</text>
</comment>
<proteinExistence type="predicted"/>
<feature type="region of interest" description="Disordered" evidence="1">
    <location>
        <begin position="1"/>
        <end position="24"/>
    </location>
</feature>
<evidence type="ECO:0000313" key="3">
    <source>
        <dbReference type="Proteomes" id="UP001607303"/>
    </source>
</evidence>
<gene>
    <name evidence="2" type="ORF">V1477_015408</name>
</gene>
<protein>
    <submittedName>
        <fullName evidence="2">Uncharacterized protein</fullName>
    </submittedName>
</protein>
<accession>A0ABD2BFQ3</accession>
<organism evidence="2 3">
    <name type="scientific">Vespula maculifrons</name>
    <name type="common">Eastern yellow jacket</name>
    <name type="synonym">Wasp</name>
    <dbReference type="NCBI Taxonomy" id="7453"/>
    <lineage>
        <taxon>Eukaryota</taxon>
        <taxon>Metazoa</taxon>
        <taxon>Ecdysozoa</taxon>
        <taxon>Arthropoda</taxon>
        <taxon>Hexapoda</taxon>
        <taxon>Insecta</taxon>
        <taxon>Pterygota</taxon>
        <taxon>Neoptera</taxon>
        <taxon>Endopterygota</taxon>
        <taxon>Hymenoptera</taxon>
        <taxon>Apocrita</taxon>
        <taxon>Aculeata</taxon>
        <taxon>Vespoidea</taxon>
        <taxon>Vespidae</taxon>
        <taxon>Vespinae</taxon>
        <taxon>Vespula</taxon>
    </lineage>
</organism>
<evidence type="ECO:0000256" key="1">
    <source>
        <dbReference type="SAM" id="MobiDB-lite"/>
    </source>
</evidence>
<feature type="compositionally biased region" description="Acidic residues" evidence="1">
    <location>
        <begin position="1"/>
        <end position="17"/>
    </location>
</feature>
<sequence>MEDEDEDEDEDEEEEEESNRSHRFNYDRSVKPTPIVSQELSIYRRFEVYRWENDITFIDRYLITRIRLPIYYPINVATSFLVNSTGTLPLKFLPMSDLHLLVYAIQSRRIVANFDSLEALVLALVLGSCFSSGSSSGYEVNVDRGWPTLPMARNFVKSTDSGLTSPNFLEQPMEHDLYTRQSSGSTVAGGADGYGGGNGGSAGGAADGDAGGEVLGEETNETY</sequence>
<evidence type="ECO:0000313" key="2">
    <source>
        <dbReference type="EMBL" id="KAL2731585.1"/>
    </source>
</evidence>
<dbReference type="EMBL" id="JAYRBN010000076">
    <property type="protein sequence ID" value="KAL2731585.1"/>
    <property type="molecule type" value="Genomic_DNA"/>
</dbReference>
<feature type="compositionally biased region" description="Gly residues" evidence="1">
    <location>
        <begin position="190"/>
        <end position="214"/>
    </location>
</feature>
<dbReference type="Proteomes" id="UP001607303">
    <property type="component" value="Unassembled WGS sequence"/>
</dbReference>
<reference evidence="2 3" key="1">
    <citation type="journal article" date="2024" name="Ann. Entomol. Soc. Am.">
        <title>Genomic analyses of the southern and eastern yellowjacket wasps (Hymenoptera: Vespidae) reveal evolutionary signatures of social life.</title>
        <authorList>
            <person name="Catto M.A."/>
            <person name="Caine P.B."/>
            <person name="Orr S.E."/>
            <person name="Hunt B.G."/>
            <person name="Goodisman M.A.D."/>
        </authorList>
    </citation>
    <scope>NUCLEOTIDE SEQUENCE [LARGE SCALE GENOMIC DNA]</scope>
    <source>
        <strain evidence="2">232</strain>
        <tissue evidence="2">Head and thorax</tissue>
    </source>
</reference>
<keyword evidence="3" id="KW-1185">Reference proteome</keyword>
<dbReference type="AlphaFoldDB" id="A0ABD2BFQ3"/>